<dbReference type="Gene3D" id="3.60.10.10">
    <property type="entry name" value="Endonuclease/exonuclease/phosphatase"/>
    <property type="match status" value="1"/>
</dbReference>
<dbReference type="EMBL" id="UYSU01049190">
    <property type="protein sequence ID" value="VDM06150.1"/>
    <property type="molecule type" value="Genomic_DNA"/>
</dbReference>
<dbReference type="AlphaFoldDB" id="A0A183TTG6"/>
<dbReference type="OrthoDB" id="6263033at2759"/>
<dbReference type="WBParaSite" id="SSLN_0002049801-mRNA-1">
    <property type="protein sequence ID" value="SSLN_0002049801-mRNA-1"/>
    <property type="gene ID" value="SSLN_0002049801"/>
</dbReference>
<accession>A0A183TTG6</accession>
<gene>
    <name evidence="2" type="ORF">SSLN_LOCUS19764</name>
</gene>
<evidence type="ECO:0000313" key="3">
    <source>
        <dbReference type="Proteomes" id="UP000275846"/>
    </source>
</evidence>
<evidence type="ECO:0000313" key="2">
    <source>
        <dbReference type="EMBL" id="VDM06150.1"/>
    </source>
</evidence>
<dbReference type="SUPFAM" id="SSF56219">
    <property type="entry name" value="DNase I-like"/>
    <property type="match status" value="2"/>
</dbReference>
<organism evidence="4">
    <name type="scientific">Schistocephalus solidus</name>
    <name type="common">Tapeworm</name>
    <dbReference type="NCBI Taxonomy" id="70667"/>
    <lineage>
        <taxon>Eukaryota</taxon>
        <taxon>Metazoa</taxon>
        <taxon>Spiralia</taxon>
        <taxon>Lophotrochozoa</taxon>
        <taxon>Platyhelminthes</taxon>
        <taxon>Cestoda</taxon>
        <taxon>Eucestoda</taxon>
        <taxon>Diphyllobothriidea</taxon>
        <taxon>Diphyllobothriidae</taxon>
        <taxon>Schistocephalus</taxon>
    </lineage>
</organism>
<dbReference type="InterPro" id="IPR005135">
    <property type="entry name" value="Endo/exonuclease/phosphatase"/>
</dbReference>
<dbReference type="InterPro" id="IPR036691">
    <property type="entry name" value="Endo/exonu/phosph_ase_sf"/>
</dbReference>
<evidence type="ECO:0000259" key="1">
    <source>
        <dbReference type="Pfam" id="PF03372"/>
    </source>
</evidence>
<dbReference type="PANTHER" id="PTHR33395">
    <property type="entry name" value="TRANSCRIPTASE, PUTATIVE-RELATED-RELATED"/>
    <property type="match status" value="1"/>
</dbReference>
<dbReference type="GO" id="GO:0061343">
    <property type="term" value="P:cell adhesion involved in heart morphogenesis"/>
    <property type="evidence" value="ECO:0007669"/>
    <property type="project" value="TreeGrafter"/>
</dbReference>
<dbReference type="PANTHER" id="PTHR33395:SF22">
    <property type="entry name" value="REVERSE TRANSCRIPTASE DOMAIN-CONTAINING PROTEIN"/>
    <property type="match status" value="1"/>
</dbReference>
<proteinExistence type="predicted"/>
<dbReference type="Pfam" id="PF03372">
    <property type="entry name" value="Exo_endo_phos"/>
    <property type="match status" value="1"/>
</dbReference>
<feature type="domain" description="Endonuclease/exonuclease/phosphatase" evidence="1">
    <location>
        <begin position="18"/>
        <end position="141"/>
    </location>
</feature>
<keyword evidence="3" id="KW-1185">Reference proteome</keyword>
<sequence length="260" mass="30228">MLSKFGEMQIHSCDLLSDVISLTETWLSQHMDDRKLTIPGYQLFRRDQEGRHGGGVVIYVKHELLVSEDTEKFACSFETIWLTIKVPRSHSLEVLTVYWPSRSDLEADARLLEELEKFASRSDILITGDYYAPPIDWSSVYARGPEIAFDRRLLDMALRSFITQHVLFTRMVPRSPSLEVLTVYWPPRSDLEADAHLLDELERFASRSDILITGDYYAPHIDWSSVYARGPEIAFDRRLLDMAMRIFITQHVLLTRMVRE</sequence>
<dbReference type="GO" id="GO:0031012">
    <property type="term" value="C:extracellular matrix"/>
    <property type="evidence" value="ECO:0007669"/>
    <property type="project" value="TreeGrafter"/>
</dbReference>
<dbReference type="GO" id="GO:0003824">
    <property type="term" value="F:catalytic activity"/>
    <property type="evidence" value="ECO:0007669"/>
    <property type="project" value="InterPro"/>
</dbReference>
<name>A0A183TTG6_SCHSO</name>
<evidence type="ECO:0000313" key="4">
    <source>
        <dbReference type="WBParaSite" id="SSLN_0002049801-mRNA-1"/>
    </source>
</evidence>
<reference evidence="4" key="1">
    <citation type="submission" date="2016-06" db="UniProtKB">
        <authorList>
            <consortium name="WormBaseParasite"/>
        </authorList>
    </citation>
    <scope>IDENTIFICATION</scope>
</reference>
<protein>
    <submittedName>
        <fullName evidence="4">Endo/exonuclease/phosphatase domain-containing protein</fullName>
    </submittedName>
</protein>
<dbReference type="Proteomes" id="UP000275846">
    <property type="component" value="Unassembled WGS sequence"/>
</dbReference>
<reference evidence="2 3" key="2">
    <citation type="submission" date="2018-11" db="EMBL/GenBank/DDBJ databases">
        <authorList>
            <consortium name="Pathogen Informatics"/>
        </authorList>
    </citation>
    <scope>NUCLEOTIDE SEQUENCE [LARGE SCALE GENOMIC DNA]</scope>
    <source>
        <strain evidence="2 3">NST_G2</strain>
    </source>
</reference>
<dbReference type="GO" id="GO:0007508">
    <property type="term" value="P:larval heart development"/>
    <property type="evidence" value="ECO:0007669"/>
    <property type="project" value="TreeGrafter"/>
</dbReference>